<feature type="region of interest" description="Disordered" evidence="4">
    <location>
        <begin position="959"/>
        <end position="978"/>
    </location>
</feature>
<accession>B3SC47</accession>
<dbReference type="Gene3D" id="2.130.10.10">
    <property type="entry name" value="YVTN repeat-like/Quinoprotein amine dehydrogenase"/>
    <property type="match status" value="3"/>
</dbReference>
<keyword evidence="2" id="KW-0677">Repeat</keyword>
<feature type="repeat" description="WD" evidence="3">
    <location>
        <begin position="596"/>
        <end position="636"/>
    </location>
</feature>
<dbReference type="PROSITE" id="PS50082">
    <property type="entry name" value="WD_REPEATS_2"/>
    <property type="match status" value="5"/>
</dbReference>
<dbReference type="PRINTS" id="PR00320">
    <property type="entry name" value="GPROTEINBRPT"/>
</dbReference>
<dbReference type="OMA" id="ERNDYLI"/>
<dbReference type="FunCoup" id="B3SC47">
    <property type="interactions" value="1"/>
</dbReference>
<dbReference type="PROSITE" id="PS00678">
    <property type="entry name" value="WD_REPEATS_1"/>
    <property type="match status" value="2"/>
</dbReference>
<feature type="repeat" description="WD" evidence="3">
    <location>
        <begin position="373"/>
        <end position="405"/>
    </location>
</feature>
<organism evidence="5 6">
    <name type="scientific">Trichoplax adhaerens</name>
    <name type="common">Trichoplax reptans</name>
    <dbReference type="NCBI Taxonomy" id="10228"/>
    <lineage>
        <taxon>Eukaryota</taxon>
        <taxon>Metazoa</taxon>
        <taxon>Placozoa</taxon>
        <taxon>Uniplacotomia</taxon>
        <taxon>Trichoplacea</taxon>
        <taxon>Trichoplacidae</taxon>
        <taxon>Trichoplax</taxon>
    </lineage>
</organism>
<dbReference type="SMART" id="SM00320">
    <property type="entry name" value="WD40"/>
    <property type="match status" value="8"/>
</dbReference>
<proteinExistence type="predicted"/>
<dbReference type="AlphaFoldDB" id="B3SC47"/>
<dbReference type="Gene3D" id="1.10.238.10">
    <property type="entry name" value="EF-hand"/>
    <property type="match status" value="1"/>
</dbReference>
<dbReference type="Pfam" id="PF00400">
    <property type="entry name" value="WD40"/>
    <property type="match status" value="2"/>
</dbReference>
<dbReference type="EMBL" id="DS985268">
    <property type="protein sequence ID" value="EDV19696.1"/>
    <property type="molecule type" value="Genomic_DNA"/>
</dbReference>
<feature type="region of interest" description="Disordered" evidence="4">
    <location>
        <begin position="817"/>
        <end position="937"/>
    </location>
</feature>
<feature type="repeat" description="WD" evidence="3">
    <location>
        <begin position="459"/>
        <end position="500"/>
    </location>
</feature>
<dbReference type="HOGENOM" id="CLU_006741_2_0_1"/>
<dbReference type="CTD" id="6759065"/>
<dbReference type="SUPFAM" id="SSF47473">
    <property type="entry name" value="EF-hand"/>
    <property type="match status" value="1"/>
</dbReference>
<dbReference type="InterPro" id="IPR015943">
    <property type="entry name" value="WD40/YVTN_repeat-like_dom_sf"/>
</dbReference>
<dbReference type="InterPro" id="IPR011992">
    <property type="entry name" value="EF-hand-dom_pair"/>
</dbReference>
<feature type="compositionally biased region" description="Basic and acidic residues" evidence="4">
    <location>
        <begin position="817"/>
        <end position="832"/>
    </location>
</feature>
<dbReference type="InterPro" id="IPR036322">
    <property type="entry name" value="WD40_repeat_dom_sf"/>
</dbReference>
<dbReference type="PANTHER" id="PTHR44324:SF1">
    <property type="entry name" value="WD REPEAT-CONTAINING PROTEIN 49"/>
    <property type="match status" value="1"/>
</dbReference>
<evidence type="ECO:0000313" key="6">
    <source>
        <dbReference type="Proteomes" id="UP000009022"/>
    </source>
</evidence>
<evidence type="ECO:0000256" key="1">
    <source>
        <dbReference type="ARBA" id="ARBA00022574"/>
    </source>
</evidence>
<dbReference type="PANTHER" id="PTHR44324">
    <property type="entry name" value="WD40 REPEAT DOMAIN 95"/>
    <property type="match status" value="1"/>
</dbReference>
<dbReference type="RefSeq" id="XP_002117853.1">
    <property type="nucleotide sequence ID" value="XM_002117817.1"/>
</dbReference>
<feature type="repeat" description="WD" evidence="3">
    <location>
        <begin position="705"/>
        <end position="746"/>
    </location>
</feature>
<protein>
    <recommendedName>
        <fullName evidence="7">WD repeat-containing protein on Y chromosome</fullName>
    </recommendedName>
</protein>
<dbReference type="InterPro" id="IPR020472">
    <property type="entry name" value="WD40_PAC1"/>
</dbReference>
<dbReference type="KEGG" id="tad:TRIADDRAFT_61879"/>
<dbReference type="InterPro" id="IPR001680">
    <property type="entry name" value="WD40_rpt"/>
</dbReference>
<gene>
    <name evidence="5" type="ORF">TRIADDRAFT_61879</name>
</gene>
<dbReference type="InterPro" id="IPR051242">
    <property type="entry name" value="WD-EF-hand_domain"/>
</dbReference>
<dbReference type="PROSITE" id="PS50294">
    <property type="entry name" value="WD_REPEATS_REGION"/>
    <property type="match status" value="2"/>
</dbReference>
<dbReference type="eggNOG" id="KOG0286">
    <property type="taxonomic scope" value="Eukaryota"/>
</dbReference>
<sequence length="1073" mass="121999">MAVYSGRLEKFFTIEDLQAIEKAFNEDQTGGKSYRKLHRNEFCELMNRVFSHKWSRSEYTELFKNIDVRHEGYVDFGKFCSYMMHGFSKKHEKELRTSQIPRWKDPRITPNIHKDTIQRINPIYGSMARYITVSKEGTLGCWNYNGKLLKQGKIEMDYISAKNLWITCFCVIPNLNKIVIAFTSKEIAIYNFDISVAGDFSLLSRITDLPAIPLCMNTWTTNDLAHDTMLIYGDNTGMVTSIKFSAALLPSVEWRHWSEGKDEYIKVFKLPDVVKEYDHLKLQTIQAHKEWVREVRYIEKLESFLSCATTDTNSLVVIPVRHGTSTNMISFNILQGVNTFDYDDELNIIATGGVNHMVHLWNPYVNSKPVGVLRGHLASVIYTQFYSAKGQLISMGKNRVIRVWDAELHVCLQRLSGLFIKGPTVHCNLFFDADYRQIVAAISKELVFVEMKAELSDHVLTHTKPVSCVIYSSKWKEIITAGKDSTITMWLVETGQRERQFVNAHGEAEITCLALDSRQIQLFSGSVDGTVKIWDMNGHCHHTLVVADGKTVDINQILTLKRQIFVVGGNKYPCVFQFSDINVNSSRIYPNKWSAQEEHQDEIVSVAYHPPFKIATASFDGEIITWSLTTQKPTKKFKLRDKSASTTTSRDGGDTPIGSQISQILYLVKRESSLYTCDLVSCGGKGMVSFWNTSSMLPHPSVTFVAHNEVKTITMAVDERNDYLITGDSDGTLKIWDIQDYYKATTEIKRQMPPAMVASSQPHADGITALEICVYQNEFYILAASLDWTVSISNIRGVKIGVFGQAQNWKLETLKVEMEESEDKPSLNRDDSDAMSQDDEDQSLQPAGASSRSLKELRKQSNKLSHQSEDQDDGGIIFLPPIPNNDSIETKRKSKVSKDSQIGPLPSIGSAHKRSSLRSRESAKGRSSRMSAHSQYNEHFHPWDRTILGKTYQEHHQNKIKRRSKIMKSSTVPARLAPTSSLSNTSSYLYHSLDCSAELEEIPQIRLPDLKISTRTANSRYYSPGTRSPTLMPATKFTEKNLFPKYLLEFESKLKHIQKGQLHQVFSRRGRQH</sequence>
<dbReference type="GeneID" id="6759065"/>
<evidence type="ECO:0008006" key="7">
    <source>
        <dbReference type="Google" id="ProtNLM"/>
    </source>
</evidence>
<dbReference type="InterPro" id="IPR019775">
    <property type="entry name" value="WD40_repeat_CS"/>
</dbReference>
<dbReference type="Proteomes" id="UP000009022">
    <property type="component" value="Unassembled WGS sequence"/>
</dbReference>
<evidence type="ECO:0000256" key="3">
    <source>
        <dbReference type="PROSITE-ProRule" id="PRU00221"/>
    </source>
</evidence>
<dbReference type="InParanoid" id="B3SC47"/>
<dbReference type="PhylomeDB" id="B3SC47"/>
<keyword evidence="1 3" id="KW-0853">WD repeat</keyword>
<dbReference type="OrthoDB" id="10251381at2759"/>
<dbReference type="SUPFAM" id="SSF50978">
    <property type="entry name" value="WD40 repeat-like"/>
    <property type="match status" value="2"/>
</dbReference>
<name>B3SC47_TRIAD</name>
<reference evidence="5 6" key="1">
    <citation type="journal article" date="2008" name="Nature">
        <title>The Trichoplax genome and the nature of placozoans.</title>
        <authorList>
            <person name="Srivastava M."/>
            <person name="Begovic E."/>
            <person name="Chapman J."/>
            <person name="Putnam N.H."/>
            <person name="Hellsten U."/>
            <person name="Kawashima T."/>
            <person name="Kuo A."/>
            <person name="Mitros T."/>
            <person name="Salamov A."/>
            <person name="Carpenter M.L."/>
            <person name="Signorovitch A.Y."/>
            <person name="Moreno M.A."/>
            <person name="Kamm K."/>
            <person name="Grimwood J."/>
            <person name="Schmutz J."/>
            <person name="Shapiro H."/>
            <person name="Grigoriev I.V."/>
            <person name="Buss L.W."/>
            <person name="Schierwater B."/>
            <person name="Dellaporta S.L."/>
            <person name="Rokhsar D.S."/>
        </authorList>
    </citation>
    <scope>NUCLEOTIDE SEQUENCE [LARGE SCALE GENOMIC DNA]</scope>
    <source>
        <strain evidence="5 6">Grell-BS-1999</strain>
    </source>
</reference>
<feature type="repeat" description="WD" evidence="3">
    <location>
        <begin position="510"/>
        <end position="537"/>
    </location>
</feature>
<evidence type="ECO:0000256" key="4">
    <source>
        <dbReference type="SAM" id="MobiDB-lite"/>
    </source>
</evidence>
<evidence type="ECO:0000313" key="5">
    <source>
        <dbReference type="EMBL" id="EDV19696.1"/>
    </source>
</evidence>
<keyword evidence="6" id="KW-1185">Reference proteome</keyword>
<evidence type="ECO:0000256" key="2">
    <source>
        <dbReference type="ARBA" id="ARBA00022737"/>
    </source>
</evidence>